<protein>
    <submittedName>
        <fullName evidence="1">Uncharacterized protein</fullName>
    </submittedName>
</protein>
<accession>A0A0F9IE69</accession>
<evidence type="ECO:0000313" key="1">
    <source>
        <dbReference type="EMBL" id="KKL92105.1"/>
    </source>
</evidence>
<name>A0A0F9IE69_9ZZZZ</name>
<comment type="caution">
    <text evidence="1">The sequence shown here is derived from an EMBL/GenBank/DDBJ whole genome shotgun (WGS) entry which is preliminary data.</text>
</comment>
<organism evidence="1">
    <name type="scientific">marine sediment metagenome</name>
    <dbReference type="NCBI Taxonomy" id="412755"/>
    <lineage>
        <taxon>unclassified sequences</taxon>
        <taxon>metagenomes</taxon>
        <taxon>ecological metagenomes</taxon>
    </lineage>
</organism>
<reference evidence="1" key="1">
    <citation type="journal article" date="2015" name="Nature">
        <title>Complex archaea that bridge the gap between prokaryotes and eukaryotes.</title>
        <authorList>
            <person name="Spang A."/>
            <person name="Saw J.H."/>
            <person name="Jorgensen S.L."/>
            <person name="Zaremba-Niedzwiedzka K."/>
            <person name="Martijn J."/>
            <person name="Lind A.E."/>
            <person name="van Eijk R."/>
            <person name="Schleper C."/>
            <person name="Guy L."/>
            <person name="Ettema T.J."/>
        </authorList>
    </citation>
    <scope>NUCLEOTIDE SEQUENCE</scope>
</reference>
<dbReference type="EMBL" id="LAZR01019556">
    <property type="protein sequence ID" value="KKL92105.1"/>
    <property type="molecule type" value="Genomic_DNA"/>
</dbReference>
<gene>
    <name evidence="1" type="ORF">LCGC14_1888020</name>
</gene>
<dbReference type="AlphaFoldDB" id="A0A0F9IE69"/>
<sequence length="75" mass="8744">MKLLGVTVGCPEALFHCEHEEDKRRELKVETPVSEGCRRTYMKGVRECLVECCKCDWSAWVKDPTAYYGNWETNQ</sequence>
<proteinExistence type="predicted"/>